<evidence type="ECO:0000256" key="3">
    <source>
        <dbReference type="ARBA" id="ARBA00006409"/>
    </source>
</evidence>
<evidence type="ECO:0000256" key="9">
    <source>
        <dbReference type="ARBA" id="ARBA00023125"/>
    </source>
</evidence>
<dbReference type="PROSITE" id="PS51645">
    <property type="entry name" value="PHR_CRY_ALPHA_BETA"/>
    <property type="match status" value="1"/>
</dbReference>
<accession>A0A521CIT2</accession>
<sequence length="492" mass="57949">MKNINSYRKFKRNKNEVNQDGEYILYWMQINRRLQYNYALEYAVALANKYDKPLLIFESVITNYPWASDRFHAFLLEGMKEHLDELKDTDVNYYCFAESEAGEMQGAFHALAENSVAVVADEYPVYIIRENNEKMAEEVDVPYISIDSNGIIPLDVTDKDPYSAYFFRRIMQEHFLEAYTNPPKKDPLDDLEDQKEVKLPDGFKEKYPKADEKLEDIPGFIRTLDINHDIGITDKKGTRQYALGKLGDFIAHGLHRYDEERNDPDADAASGLSPWLHFGLISEYEIVKAVLDHQPDGWDLDDITPNNGKNSGFFNGDPNVESFLDEVITWREVGFHFAHHRPDYDQFDSLPDWVLKTLKKHEDDKREWVYELEEFAQSQTHDEIWNAAQTQLRETGIMQNYLRMLWGKKIIEWTKDYRTALDYMIELNNRYALDGRDPNSYSGIFWCFGRFDRAWQERPIYGKLRYMTSDSTRKKLKLDQYLNKYGSQKSLL</sequence>
<feature type="domain" description="Photolyase/cryptochrome alpha/beta" evidence="14">
    <location>
        <begin position="22"/>
        <end position="154"/>
    </location>
</feature>
<keyword evidence="9" id="KW-0238">DNA-binding</keyword>
<evidence type="ECO:0000256" key="12">
    <source>
        <dbReference type="ARBA" id="ARBA00031671"/>
    </source>
</evidence>
<dbReference type="InterPro" id="IPR014729">
    <property type="entry name" value="Rossmann-like_a/b/a_fold"/>
</dbReference>
<comment type="cofactor">
    <cofactor evidence="2">
        <name>FAD</name>
        <dbReference type="ChEBI" id="CHEBI:57692"/>
    </cofactor>
</comment>
<evidence type="ECO:0000256" key="6">
    <source>
        <dbReference type="ARBA" id="ARBA00022630"/>
    </source>
</evidence>
<evidence type="ECO:0000259" key="14">
    <source>
        <dbReference type="PROSITE" id="PS51645"/>
    </source>
</evidence>
<dbReference type="EMBL" id="FXTP01000005">
    <property type="protein sequence ID" value="SMO59357.1"/>
    <property type="molecule type" value="Genomic_DNA"/>
</dbReference>
<dbReference type="FunFam" id="1.10.579.10:FF:000002">
    <property type="entry name" value="Deoxyribodipyrimidine photolyase"/>
    <property type="match status" value="1"/>
</dbReference>
<dbReference type="Gene3D" id="1.25.40.80">
    <property type="match status" value="1"/>
</dbReference>
<dbReference type="InterPro" id="IPR052219">
    <property type="entry name" value="Photolyase_Class-2"/>
</dbReference>
<evidence type="ECO:0000256" key="5">
    <source>
        <dbReference type="ARBA" id="ARBA00014046"/>
    </source>
</evidence>
<keyword evidence="8" id="KW-0274">FAD</keyword>
<evidence type="ECO:0000256" key="4">
    <source>
        <dbReference type="ARBA" id="ARBA00013149"/>
    </source>
</evidence>
<dbReference type="Gene3D" id="1.10.579.10">
    <property type="entry name" value="DNA Cyclobutane Dipyrimidine Photolyase, subunit A, domain 3"/>
    <property type="match status" value="1"/>
</dbReference>
<dbReference type="Gene3D" id="3.40.50.620">
    <property type="entry name" value="HUPs"/>
    <property type="match status" value="1"/>
</dbReference>
<keyword evidence="16" id="KW-1185">Reference proteome</keyword>
<dbReference type="SUPFAM" id="SSF52425">
    <property type="entry name" value="Cryptochrome/photolyase, N-terminal domain"/>
    <property type="match status" value="1"/>
</dbReference>
<evidence type="ECO:0000256" key="1">
    <source>
        <dbReference type="ARBA" id="ARBA00001932"/>
    </source>
</evidence>
<dbReference type="OrthoDB" id="9772484at2"/>
<gene>
    <name evidence="15" type="ORF">SAMN06265219_105214</name>
</gene>
<proteinExistence type="inferred from homology"/>
<organism evidence="15 16">
    <name type="scientific">Gracilimonas mengyeensis</name>
    <dbReference type="NCBI Taxonomy" id="1302730"/>
    <lineage>
        <taxon>Bacteria</taxon>
        <taxon>Pseudomonadati</taxon>
        <taxon>Balneolota</taxon>
        <taxon>Balneolia</taxon>
        <taxon>Balneolales</taxon>
        <taxon>Balneolaceae</taxon>
        <taxon>Gracilimonas</taxon>
    </lineage>
</organism>
<comment type="catalytic activity">
    <reaction evidence="13">
        <text>cyclobutadipyrimidine (in DNA) = 2 pyrimidine residues (in DNA).</text>
        <dbReference type="EC" id="4.1.99.3"/>
    </reaction>
</comment>
<dbReference type="GO" id="GO:0003677">
    <property type="term" value="F:DNA binding"/>
    <property type="evidence" value="ECO:0007669"/>
    <property type="project" value="UniProtKB-KW"/>
</dbReference>
<keyword evidence="7" id="KW-0227">DNA damage</keyword>
<name>A0A521CIT2_9BACT</name>
<protein>
    <recommendedName>
        <fullName evidence="5">Deoxyribodipyrimidine photo-lyase</fullName>
        <ecNumber evidence="4">4.1.99.3</ecNumber>
    </recommendedName>
    <alternativeName>
        <fullName evidence="12">DNA photolyase</fullName>
    </alternativeName>
</protein>
<dbReference type="EC" id="4.1.99.3" evidence="4"/>
<dbReference type="Proteomes" id="UP000317557">
    <property type="component" value="Unassembled WGS sequence"/>
</dbReference>
<evidence type="ECO:0000256" key="8">
    <source>
        <dbReference type="ARBA" id="ARBA00022827"/>
    </source>
</evidence>
<evidence type="ECO:0000256" key="2">
    <source>
        <dbReference type="ARBA" id="ARBA00001974"/>
    </source>
</evidence>
<dbReference type="AlphaFoldDB" id="A0A521CIT2"/>
<evidence type="ECO:0000313" key="15">
    <source>
        <dbReference type="EMBL" id="SMO59357.1"/>
    </source>
</evidence>
<dbReference type="PANTHER" id="PTHR10211">
    <property type="entry name" value="DEOXYRIBODIPYRIMIDINE PHOTOLYASE"/>
    <property type="match status" value="1"/>
</dbReference>
<dbReference type="GO" id="GO:0000719">
    <property type="term" value="P:photoreactive repair"/>
    <property type="evidence" value="ECO:0007669"/>
    <property type="project" value="TreeGrafter"/>
</dbReference>
<evidence type="ECO:0000313" key="16">
    <source>
        <dbReference type="Proteomes" id="UP000317557"/>
    </source>
</evidence>
<keyword evidence="11 15" id="KW-0456">Lyase</keyword>
<dbReference type="PANTHER" id="PTHR10211:SF0">
    <property type="entry name" value="DEOXYRIBODIPYRIMIDINE PHOTO-LYASE"/>
    <property type="match status" value="1"/>
</dbReference>
<dbReference type="GO" id="GO:0003904">
    <property type="term" value="F:deoxyribodipyrimidine photo-lyase activity"/>
    <property type="evidence" value="ECO:0007669"/>
    <property type="project" value="UniProtKB-EC"/>
</dbReference>
<dbReference type="InterPro" id="IPR036134">
    <property type="entry name" value="Crypto/Photolyase_FAD-like_sf"/>
</dbReference>
<dbReference type="RefSeq" id="WP_142454027.1">
    <property type="nucleotide sequence ID" value="NZ_FXTP01000005.1"/>
</dbReference>
<evidence type="ECO:0000256" key="13">
    <source>
        <dbReference type="ARBA" id="ARBA00033999"/>
    </source>
</evidence>
<comment type="similarity">
    <text evidence="3">Belongs to the DNA photolyase class-2 family.</text>
</comment>
<keyword evidence="10" id="KW-0234">DNA repair</keyword>
<reference evidence="15 16" key="1">
    <citation type="submission" date="2017-05" db="EMBL/GenBank/DDBJ databases">
        <authorList>
            <person name="Varghese N."/>
            <person name="Submissions S."/>
        </authorList>
    </citation>
    <scope>NUCLEOTIDE SEQUENCE [LARGE SCALE GENOMIC DNA]</scope>
    <source>
        <strain evidence="15 16">DSM 21985</strain>
    </source>
</reference>
<dbReference type="SUPFAM" id="SSF48173">
    <property type="entry name" value="Cryptochrome/photolyase FAD-binding domain"/>
    <property type="match status" value="1"/>
</dbReference>
<dbReference type="InterPro" id="IPR006050">
    <property type="entry name" value="DNA_photolyase_N"/>
</dbReference>
<comment type="cofactor">
    <cofactor evidence="1">
        <name>(6R)-5,10-methylene-5,6,7,8-tetrahydrofolate</name>
        <dbReference type="ChEBI" id="CHEBI:15636"/>
    </cofactor>
</comment>
<evidence type="ECO:0000256" key="11">
    <source>
        <dbReference type="ARBA" id="ARBA00023239"/>
    </source>
</evidence>
<dbReference type="InterPro" id="IPR036155">
    <property type="entry name" value="Crypto/Photolyase_N_sf"/>
</dbReference>
<keyword evidence="6" id="KW-0285">Flavoprotein</keyword>
<evidence type="ECO:0000256" key="10">
    <source>
        <dbReference type="ARBA" id="ARBA00023204"/>
    </source>
</evidence>
<evidence type="ECO:0000256" key="7">
    <source>
        <dbReference type="ARBA" id="ARBA00022763"/>
    </source>
</evidence>